<evidence type="ECO:0000256" key="7">
    <source>
        <dbReference type="ARBA" id="ARBA00048328"/>
    </source>
</evidence>
<dbReference type="Proteomes" id="UP000738325">
    <property type="component" value="Unassembled WGS sequence"/>
</dbReference>
<organism evidence="8 9">
    <name type="scientific">Dissophora globulifera</name>
    <dbReference type="NCBI Taxonomy" id="979702"/>
    <lineage>
        <taxon>Eukaryota</taxon>
        <taxon>Fungi</taxon>
        <taxon>Fungi incertae sedis</taxon>
        <taxon>Mucoromycota</taxon>
        <taxon>Mortierellomycotina</taxon>
        <taxon>Mortierellomycetes</taxon>
        <taxon>Mortierellales</taxon>
        <taxon>Mortierellaceae</taxon>
        <taxon>Dissophora</taxon>
    </lineage>
</organism>
<dbReference type="SUPFAM" id="SSF48613">
    <property type="entry name" value="Heme oxygenase-like"/>
    <property type="match status" value="1"/>
</dbReference>
<comment type="caution">
    <text evidence="8">The sequence shown here is derived from an EMBL/GenBank/DDBJ whole genome shotgun (WGS) entry which is preliminary data.</text>
</comment>
<keyword evidence="6" id="KW-0408">Iron</keyword>
<evidence type="ECO:0000256" key="2">
    <source>
        <dbReference type="ARBA" id="ARBA00012360"/>
    </source>
</evidence>
<dbReference type="GO" id="GO:0042167">
    <property type="term" value="P:heme catabolic process"/>
    <property type="evidence" value="ECO:0007669"/>
    <property type="project" value="TreeGrafter"/>
</dbReference>
<evidence type="ECO:0000256" key="4">
    <source>
        <dbReference type="ARBA" id="ARBA00022723"/>
    </source>
</evidence>
<accession>A0A9P6V013</accession>
<dbReference type="InterPro" id="IPR016053">
    <property type="entry name" value="Haem_Oase-like"/>
</dbReference>
<protein>
    <recommendedName>
        <fullName evidence="2">heme oxygenase (biliverdin-producing)</fullName>
        <ecNumber evidence="2">1.14.14.18</ecNumber>
    </recommendedName>
</protein>
<dbReference type="OrthoDB" id="652091at2759"/>
<dbReference type="PROSITE" id="PS00593">
    <property type="entry name" value="HEME_OXYGENASE"/>
    <property type="match status" value="1"/>
</dbReference>
<dbReference type="PRINTS" id="PR00088">
    <property type="entry name" value="HAEMOXYGNASE"/>
</dbReference>
<dbReference type="PANTHER" id="PTHR10720">
    <property type="entry name" value="HEME OXYGENASE"/>
    <property type="match status" value="1"/>
</dbReference>
<evidence type="ECO:0000256" key="3">
    <source>
        <dbReference type="ARBA" id="ARBA00022617"/>
    </source>
</evidence>
<gene>
    <name evidence="8" type="primary">HMOX1</name>
    <name evidence="8" type="ORF">BGZ99_003847</name>
</gene>
<evidence type="ECO:0000256" key="6">
    <source>
        <dbReference type="ARBA" id="ARBA00023004"/>
    </source>
</evidence>
<dbReference type="CDD" id="cd19165">
    <property type="entry name" value="HemeO"/>
    <property type="match status" value="1"/>
</dbReference>
<dbReference type="InterPro" id="IPR016084">
    <property type="entry name" value="Haem_Oase-like_multi-hlx"/>
</dbReference>
<comment type="catalytic activity">
    <reaction evidence="7">
        <text>heme b + 3 reduced [NADPH--hemoprotein reductase] + 3 O2 = biliverdin IXalpha + CO + Fe(2+) + 3 oxidized [NADPH--hemoprotein reductase] + 3 H2O + H(+)</text>
        <dbReference type="Rhea" id="RHEA:21764"/>
        <dbReference type="Rhea" id="RHEA-COMP:11964"/>
        <dbReference type="Rhea" id="RHEA-COMP:11965"/>
        <dbReference type="ChEBI" id="CHEBI:15377"/>
        <dbReference type="ChEBI" id="CHEBI:15378"/>
        <dbReference type="ChEBI" id="CHEBI:15379"/>
        <dbReference type="ChEBI" id="CHEBI:17245"/>
        <dbReference type="ChEBI" id="CHEBI:29033"/>
        <dbReference type="ChEBI" id="CHEBI:57618"/>
        <dbReference type="ChEBI" id="CHEBI:57991"/>
        <dbReference type="ChEBI" id="CHEBI:58210"/>
        <dbReference type="ChEBI" id="CHEBI:60344"/>
        <dbReference type="EC" id="1.14.14.18"/>
    </reaction>
</comment>
<name>A0A9P6V013_9FUNG</name>
<dbReference type="EMBL" id="JAAAIP010000024">
    <property type="protein sequence ID" value="KAG0328983.1"/>
    <property type="molecule type" value="Genomic_DNA"/>
</dbReference>
<keyword evidence="5" id="KW-0560">Oxidoreductase</keyword>
<dbReference type="Pfam" id="PF01126">
    <property type="entry name" value="Heme_oxygenase"/>
    <property type="match status" value="1"/>
</dbReference>
<evidence type="ECO:0000256" key="5">
    <source>
        <dbReference type="ARBA" id="ARBA00023002"/>
    </source>
</evidence>
<dbReference type="Gene3D" id="1.20.910.10">
    <property type="entry name" value="Heme oxygenase-like"/>
    <property type="match status" value="1"/>
</dbReference>
<dbReference type="GO" id="GO:0004392">
    <property type="term" value="F:heme oxygenase (decyclizing) activity"/>
    <property type="evidence" value="ECO:0007669"/>
    <property type="project" value="UniProtKB-EC"/>
</dbReference>
<proteinExistence type="inferred from homology"/>
<dbReference type="GO" id="GO:0006788">
    <property type="term" value="P:heme oxidation"/>
    <property type="evidence" value="ECO:0007669"/>
    <property type="project" value="InterPro"/>
</dbReference>
<dbReference type="EC" id="1.14.14.18" evidence="2"/>
<dbReference type="AlphaFoldDB" id="A0A9P6V013"/>
<reference evidence="8" key="1">
    <citation type="journal article" date="2020" name="Fungal Divers.">
        <title>Resolving the Mortierellaceae phylogeny through synthesis of multi-gene phylogenetics and phylogenomics.</title>
        <authorList>
            <person name="Vandepol N."/>
            <person name="Liber J."/>
            <person name="Desiro A."/>
            <person name="Na H."/>
            <person name="Kennedy M."/>
            <person name="Barry K."/>
            <person name="Grigoriev I.V."/>
            <person name="Miller A.N."/>
            <person name="O'Donnell K."/>
            <person name="Stajich J.E."/>
            <person name="Bonito G."/>
        </authorList>
    </citation>
    <scope>NUCLEOTIDE SEQUENCE</scope>
    <source>
        <strain evidence="8">REB-010B</strain>
    </source>
</reference>
<dbReference type="PANTHER" id="PTHR10720:SF0">
    <property type="entry name" value="HEME OXYGENASE"/>
    <property type="match status" value="1"/>
</dbReference>
<dbReference type="InterPro" id="IPR018207">
    <property type="entry name" value="Haem_oxygenase_CS"/>
</dbReference>
<keyword evidence="9" id="KW-1185">Reference proteome</keyword>
<keyword evidence="4" id="KW-0479">Metal-binding</keyword>
<evidence type="ECO:0000256" key="1">
    <source>
        <dbReference type="ARBA" id="ARBA00006134"/>
    </source>
</evidence>
<dbReference type="GO" id="GO:0020037">
    <property type="term" value="F:heme binding"/>
    <property type="evidence" value="ECO:0007669"/>
    <property type="project" value="TreeGrafter"/>
</dbReference>
<dbReference type="GO" id="GO:0046872">
    <property type="term" value="F:metal ion binding"/>
    <property type="evidence" value="ECO:0007669"/>
    <property type="project" value="UniProtKB-KW"/>
</dbReference>
<dbReference type="InterPro" id="IPR002051">
    <property type="entry name" value="Haem_Oase"/>
</dbReference>
<evidence type="ECO:0000313" key="8">
    <source>
        <dbReference type="EMBL" id="KAG0328983.1"/>
    </source>
</evidence>
<comment type="similarity">
    <text evidence="1">Belongs to the heme oxygenase family.</text>
</comment>
<sequence length="284" mass="32236">MTLLSNDLKQGTKILHAEAGRSKFMKYFFKGEVTMETYGRFLISLYQVYNALEKALNEHKDNPAIALIYFPEEVFRLPALVEDIEFFNGPNWRDMLVPVTPGQQAYISAIERCASSQTPELLVAHAYTRYLGDLSGGQVLAKRLQKYNDLPDDKGAAFYEFGLIEDNNQFKELFRKRLNQIEVSEELHQQIVEEAKEAFLRNIDLFEEFDSELEGLPMTAKEQEQVLVDLEIEKSRLQAQDIARKQAQQPSTSAANNGSVWSSLMPTALFTSLFSSSGQEGVEA</sequence>
<keyword evidence="3" id="KW-0349">Heme</keyword>
<dbReference type="GO" id="GO:0006979">
    <property type="term" value="P:response to oxidative stress"/>
    <property type="evidence" value="ECO:0007669"/>
    <property type="project" value="TreeGrafter"/>
</dbReference>
<evidence type="ECO:0000313" key="9">
    <source>
        <dbReference type="Proteomes" id="UP000738325"/>
    </source>
</evidence>